<feature type="compositionally biased region" description="Polar residues" evidence="1">
    <location>
        <begin position="548"/>
        <end position="560"/>
    </location>
</feature>
<gene>
    <name evidence="4" type="ORF">SAY87_003074</name>
</gene>
<feature type="compositionally biased region" description="Low complexity" evidence="1">
    <location>
        <begin position="730"/>
        <end position="744"/>
    </location>
</feature>
<evidence type="ECO:0008006" key="6">
    <source>
        <dbReference type="Google" id="ProtNLM"/>
    </source>
</evidence>
<protein>
    <recommendedName>
        <fullName evidence="6">DUF4378 domain-containing protein</fullName>
    </recommendedName>
</protein>
<feature type="region of interest" description="Disordered" evidence="1">
    <location>
        <begin position="369"/>
        <end position="410"/>
    </location>
</feature>
<name>A0AAN7KNI3_9MYRT</name>
<evidence type="ECO:0000259" key="2">
    <source>
        <dbReference type="Pfam" id="PF14309"/>
    </source>
</evidence>
<reference evidence="4 5" key="1">
    <citation type="journal article" date="2023" name="Hortic Res">
        <title>Pangenome of water caltrop reveals structural variations and asymmetric subgenome divergence after allopolyploidization.</title>
        <authorList>
            <person name="Zhang X."/>
            <person name="Chen Y."/>
            <person name="Wang L."/>
            <person name="Yuan Y."/>
            <person name="Fang M."/>
            <person name="Shi L."/>
            <person name="Lu R."/>
            <person name="Comes H.P."/>
            <person name="Ma Y."/>
            <person name="Chen Y."/>
            <person name="Huang G."/>
            <person name="Zhou Y."/>
            <person name="Zheng Z."/>
            <person name="Qiu Y."/>
        </authorList>
    </citation>
    <scope>NUCLEOTIDE SEQUENCE [LARGE SCALE GENOMIC DNA]</scope>
    <source>
        <tissue evidence="4">Roots</tissue>
    </source>
</reference>
<dbReference type="Proteomes" id="UP001345219">
    <property type="component" value="Chromosome 3"/>
</dbReference>
<feature type="domain" description="DUF4378" evidence="2">
    <location>
        <begin position="785"/>
        <end position="958"/>
    </location>
</feature>
<dbReference type="GO" id="GO:0051513">
    <property type="term" value="P:regulation of monopolar cell growth"/>
    <property type="evidence" value="ECO:0007669"/>
    <property type="project" value="InterPro"/>
</dbReference>
<evidence type="ECO:0000259" key="3">
    <source>
        <dbReference type="Pfam" id="PF14383"/>
    </source>
</evidence>
<keyword evidence="5" id="KW-1185">Reference proteome</keyword>
<feature type="compositionally biased region" description="Polar residues" evidence="1">
    <location>
        <begin position="641"/>
        <end position="652"/>
    </location>
</feature>
<accession>A0AAN7KNI3</accession>
<feature type="region of interest" description="Disordered" evidence="1">
    <location>
        <begin position="532"/>
        <end position="675"/>
    </location>
</feature>
<evidence type="ECO:0000313" key="4">
    <source>
        <dbReference type="EMBL" id="KAK4767933.1"/>
    </source>
</evidence>
<proteinExistence type="predicted"/>
<dbReference type="EMBL" id="JAXIOK010000006">
    <property type="protein sequence ID" value="KAK4767933.1"/>
    <property type="molecule type" value="Genomic_DNA"/>
</dbReference>
<organism evidence="4 5">
    <name type="scientific">Trapa incisa</name>
    <dbReference type="NCBI Taxonomy" id="236973"/>
    <lineage>
        <taxon>Eukaryota</taxon>
        <taxon>Viridiplantae</taxon>
        <taxon>Streptophyta</taxon>
        <taxon>Embryophyta</taxon>
        <taxon>Tracheophyta</taxon>
        <taxon>Spermatophyta</taxon>
        <taxon>Magnoliopsida</taxon>
        <taxon>eudicotyledons</taxon>
        <taxon>Gunneridae</taxon>
        <taxon>Pentapetalae</taxon>
        <taxon>rosids</taxon>
        <taxon>malvids</taxon>
        <taxon>Myrtales</taxon>
        <taxon>Lythraceae</taxon>
        <taxon>Trapa</taxon>
    </lineage>
</organism>
<dbReference type="Pfam" id="PF14309">
    <property type="entry name" value="DUF4378"/>
    <property type="match status" value="1"/>
</dbReference>
<comment type="caution">
    <text evidence="4">The sequence shown here is derived from an EMBL/GenBank/DDBJ whole genome shotgun (WGS) entry which is preliminary data.</text>
</comment>
<feature type="region of interest" description="Disordered" evidence="1">
    <location>
        <begin position="698"/>
        <end position="747"/>
    </location>
</feature>
<evidence type="ECO:0000256" key="1">
    <source>
        <dbReference type="SAM" id="MobiDB-lite"/>
    </source>
</evidence>
<dbReference type="InterPro" id="IPR025486">
    <property type="entry name" value="DUF4378"/>
</dbReference>
<sequence>MATNLLHSLADENPDLQKQIGCMTGILQLLDRRHMIASRRITQNRLPPPGTSQFNNDSMERDLHNSYNGQAADESDLKVFYKSAVEKHRISTESSRASFSSSCSSSLSSMECSKVAQPDASSFSRVIFPETTSRDPMNSQWGTNPINPSRHAAVFKGVVKDSMNREARGLSVQTTFKEDALTWSSKHKDSPRPLSVDQNPNVPIDLKESFRVIAELREAPWHFNDARESAAPAPWFPYDEREVNRLSFESRVELKELPRPSLDSRDGSLLRSNGHVSENVKDIPRSSGSQSRQASVVAKLMGLEALPDSDTLTGSQLASIKNSPVEEASHFIRPLKTKDLRLPIKGFHKPSRNSVREPISPLWKSHEMAMKPVSRSPNEPAPWKQTDWNTSLQNSVNKPPKVRKTTSGSSSSVYGEIEKRLKDLEFDQSGKDLRALKQILEAMQAKGLLETHKEEQPSNFVTHKNYELRDITANKNSRFENLKNPQKGGCSRKFESPIVIMRPAKLIEKHDINTTVVSMESLSMDAKKVVRKTRRAKVQTPKTDLMDTKTTCRAIKSSQPSPKPQKTVKESSSSSVKGTGSVSPRLQQKKLELERCPQPPTPSNSNRPRRQPSRPISETTSPGGRFKLRYPNRRPSEEQLSEVSNDSRSMSFQEDDISVHSDGNNAMDSDPLKKKSMLRLGEEVESLSELTTGAIEHQSPVSVLDVSESTADASPIKEEPNSPKYESVQDAIPDDSSSPGPISEINRKKLKSIDQLVQKLRRLNSTHDEERTDYIASLCDNTNPDHRYISEILLASGLLLRDLSSNSAQIQLHPSGHPINPKLFFVLEQTKAREVKAPYPKPNREKARRRLLFDSVNEILVQKLSVSGIISEPKAGSKRLARKTLTAQKLLKELCFEIEQLENKKPECPLLINENDSLKGILWEDVMDRSEGWNDFQGETPGLALDIERCIFKDLVKEVLIGESVGLRMRPGKCRQLFGK</sequence>
<feature type="compositionally biased region" description="Polar residues" evidence="1">
    <location>
        <begin position="386"/>
        <end position="397"/>
    </location>
</feature>
<dbReference type="InterPro" id="IPR032795">
    <property type="entry name" value="DUF3741-assoc"/>
</dbReference>
<dbReference type="PANTHER" id="PTHR31680">
    <property type="entry name" value="LONGIFOLIA PROTEIN"/>
    <property type="match status" value="1"/>
</dbReference>
<feature type="compositionally biased region" description="Basic and acidic residues" evidence="1">
    <location>
        <begin position="259"/>
        <end position="268"/>
    </location>
</feature>
<feature type="compositionally biased region" description="Low complexity" evidence="1">
    <location>
        <begin position="570"/>
        <end position="583"/>
    </location>
</feature>
<dbReference type="AlphaFoldDB" id="A0AAN7KNI3"/>
<dbReference type="PANTHER" id="PTHR31680:SF4">
    <property type="entry name" value="LONGIFOLIA PROTEIN"/>
    <property type="match status" value="1"/>
</dbReference>
<dbReference type="InterPro" id="IPR033334">
    <property type="entry name" value="LNG1/2"/>
</dbReference>
<evidence type="ECO:0000313" key="5">
    <source>
        <dbReference type="Proteomes" id="UP001345219"/>
    </source>
</evidence>
<feature type="domain" description="DUF3741" evidence="3">
    <location>
        <begin position="295"/>
        <end position="310"/>
    </location>
</feature>
<dbReference type="Pfam" id="PF14383">
    <property type="entry name" value="VARLMGL"/>
    <property type="match status" value="1"/>
</dbReference>
<feature type="region of interest" description="Disordered" evidence="1">
    <location>
        <begin position="259"/>
        <end position="292"/>
    </location>
</feature>